<feature type="transmembrane region" description="Helical" evidence="10">
    <location>
        <begin position="12"/>
        <end position="33"/>
    </location>
</feature>
<dbReference type="GO" id="GO:0009486">
    <property type="term" value="F:cytochrome bo3 ubiquinol oxidase activity"/>
    <property type="evidence" value="ECO:0007669"/>
    <property type="project" value="InterPro"/>
</dbReference>
<keyword evidence="12" id="KW-1185">Reference proteome</keyword>
<keyword evidence="4" id="KW-1003">Cell membrane</keyword>
<dbReference type="Pfam" id="PF03626">
    <property type="entry name" value="COX4_pro"/>
    <property type="match status" value="1"/>
</dbReference>
<evidence type="ECO:0000313" key="11">
    <source>
        <dbReference type="EMBL" id="EHL71971.1"/>
    </source>
</evidence>
<dbReference type="EMBL" id="ACWF01000173">
    <property type="protein sequence ID" value="EHL71971.1"/>
    <property type="molecule type" value="Genomic_DNA"/>
</dbReference>
<dbReference type="RefSeq" id="WP_004439978.1">
    <property type="nucleotide sequence ID" value="NZ_JH414765.1"/>
</dbReference>
<dbReference type="Proteomes" id="UP000011747">
    <property type="component" value="Unassembled WGS sequence"/>
</dbReference>
<dbReference type="NCBIfam" id="TIGR02847">
    <property type="entry name" value="CyoD"/>
    <property type="match status" value="1"/>
</dbReference>
<evidence type="ECO:0000256" key="3">
    <source>
        <dbReference type="ARBA" id="ARBA00022448"/>
    </source>
</evidence>
<accession>G9QQX2</accession>
<dbReference type="AlphaFoldDB" id="G9QQX2"/>
<keyword evidence="6" id="KW-0249">Electron transport</keyword>
<dbReference type="GO" id="GO:0019646">
    <property type="term" value="P:aerobic electron transport chain"/>
    <property type="evidence" value="ECO:0007669"/>
    <property type="project" value="TreeGrafter"/>
</dbReference>
<dbReference type="InterPro" id="IPR005171">
    <property type="entry name" value="Cyt_c_oxidase_su4_prok"/>
</dbReference>
<evidence type="ECO:0000256" key="7">
    <source>
        <dbReference type="ARBA" id="ARBA00022989"/>
    </source>
</evidence>
<comment type="similarity">
    <text evidence="2">Belongs to the cytochrome c oxidase bacterial subunit 4 family.</text>
</comment>
<dbReference type="HOGENOM" id="CLU_140945_1_1_9"/>
<evidence type="ECO:0000313" key="12">
    <source>
        <dbReference type="Proteomes" id="UP000011747"/>
    </source>
</evidence>
<reference evidence="11 12" key="1">
    <citation type="submission" date="2011-09" db="EMBL/GenBank/DDBJ databases">
        <title>The Genome Sequence of Bacillus smithii 7_3_47FAA.</title>
        <authorList>
            <consortium name="The Broad Institute Genome Sequencing Platform"/>
            <person name="Earl A."/>
            <person name="Ward D."/>
            <person name="Feldgarden M."/>
            <person name="Gevers D."/>
            <person name="Daigneault M."/>
            <person name="Strauss J."/>
            <person name="Allen-Vercoe E."/>
            <person name="Young S.K."/>
            <person name="Zeng Q."/>
            <person name="Gargeya S."/>
            <person name="Fitzgerald M."/>
            <person name="Haas B."/>
            <person name="Abouelleil A."/>
            <person name="Alvarado L."/>
            <person name="Arachchi H.M."/>
            <person name="Berlin A."/>
            <person name="Brown A."/>
            <person name="Chapman S.B."/>
            <person name="Chen Z."/>
            <person name="Dunbar C."/>
            <person name="Freedman E."/>
            <person name="Gearin G."/>
            <person name="Goldberg J."/>
            <person name="Griggs A."/>
            <person name="Gujja S."/>
            <person name="Heiman D."/>
            <person name="Howarth C."/>
            <person name="Larson L."/>
            <person name="Lui A."/>
            <person name="MacDonald P.J.P."/>
            <person name="Montmayeur A."/>
            <person name="Murphy C."/>
            <person name="Neiman D."/>
            <person name="Pearson M."/>
            <person name="Priest M."/>
            <person name="Roberts A."/>
            <person name="Saif S."/>
            <person name="Shea T."/>
            <person name="Shenoy N."/>
            <person name="Sisk P."/>
            <person name="Stolte C."/>
            <person name="Sykes S."/>
            <person name="Wortman J."/>
            <person name="Nusbaum C."/>
            <person name="Birren B."/>
        </authorList>
    </citation>
    <scope>NUCLEOTIDE SEQUENCE [LARGE SCALE GENOMIC DNA]</scope>
    <source>
        <strain evidence="11 12">7_3_47FAA</strain>
    </source>
</reference>
<evidence type="ECO:0000256" key="9">
    <source>
        <dbReference type="ARBA" id="ARBA00023136"/>
    </source>
</evidence>
<evidence type="ECO:0000256" key="1">
    <source>
        <dbReference type="ARBA" id="ARBA00004651"/>
    </source>
</evidence>
<dbReference type="InterPro" id="IPR014210">
    <property type="entry name" value="Cyt_o_ubiqinol_oxidase_su4"/>
</dbReference>
<evidence type="ECO:0000256" key="6">
    <source>
        <dbReference type="ARBA" id="ARBA00022982"/>
    </source>
</evidence>
<feature type="transmembrane region" description="Helical" evidence="10">
    <location>
        <begin position="39"/>
        <end position="58"/>
    </location>
</feature>
<keyword evidence="5 10" id="KW-0812">Transmembrane</keyword>
<dbReference type="GO" id="GO:0005886">
    <property type="term" value="C:plasma membrane"/>
    <property type="evidence" value="ECO:0007669"/>
    <property type="project" value="UniProtKB-SubCell"/>
</dbReference>
<dbReference type="GeneID" id="87581985"/>
<dbReference type="GO" id="GO:0015990">
    <property type="term" value="P:electron transport coupled proton transport"/>
    <property type="evidence" value="ECO:0007669"/>
    <property type="project" value="InterPro"/>
</dbReference>
<dbReference type="GO" id="GO:0009319">
    <property type="term" value="C:cytochrome o ubiquinol oxidase complex"/>
    <property type="evidence" value="ECO:0007669"/>
    <property type="project" value="TreeGrafter"/>
</dbReference>
<evidence type="ECO:0000256" key="2">
    <source>
        <dbReference type="ARBA" id="ARBA00008079"/>
    </source>
</evidence>
<evidence type="ECO:0000256" key="8">
    <source>
        <dbReference type="ARBA" id="ARBA00023002"/>
    </source>
</evidence>
<dbReference type="PATRIC" id="fig|665952.3.peg.3640"/>
<keyword evidence="8" id="KW-0560">Oxidoreductase</keyword>
<comment type="caution">
    <text evidence="11">The sequence shown here is derived from an EMBL/GenBank/DDBJ whole genome shotgun (WGS) entry which is preliminary data.</text>
</comment>
<organism evidence="11 12">
    <name type="scientific">Bacillus smithii 7_3_47FAA</name>
    <dbReference type="NCBI Taxonomy" id="665952"/>
    <lineage>
        <taxon>Bacteria</taxon>
        <taxon>Bacillati</taxon>
        <taxon>Bacillota</taxon>
        <taxon>Bacilli</taxon>
        <taxon>Bacillales</taxon>
        <taxon>Bacillaceae</taxon>
        <taxon>Bacillus</taxon>
    </lineage>
</organism>
<dbReference type="InterPro" id="IPR050968">
    <property type="entry name" value="Cytochrome_c_oxidase_bac_sub4"/>
</dbReference>
<evidence type="ECO:0000256" key="10">
    <source>
        <dbReference type="SAM" id="Phobius"/>
    </source>
</evidence>
<feature type="transmembrane region" description="Helical" evidence="10">
    <location>
        <begin position="70"/>
        <end position="91"/>
    </location>
</feature>
<dbReference type="GO" id="GO:0015078">
    <property type="term" value="F:proton transmembrane transporter activity"/>
    <property type="evidence" value="ECO:0007669"/>
    <property type="project" value="TreeGrafter"/>
</dbReference>
<name>G9QQX2_9BACI</name>
<dbReference type="PANTHER" id="PTHR36835">
    <property type="entry name" value="CYTOCHROME BO(3) UBIQUINOL OXIDASE SUBUNIT 4"/>
    <property type="match status" value="1"/>
</dbReference>
<proteinExistence type="inferred from homology"/>
<keyword evidence="3" id="KW-0813">Transport</keyword>
<dbReference type="PANTHER" id="PTHR36835:SF1">
    <property type="entry name" value="CYTOCHROME BO(3) UBIQUINOL OXIDASE SUBUNIT 4"/>
    <property type="match status" value="1"/>
</dbReference>
<protein>
    <submittedName>
        <fullName evidence="11">Cytochrome o ubiquinol oxidase subunit IV</fullName>
    </submittedName>
</protein>
<evidence type="ECO:0000256" key="5">
    <source>
        <dbReference type="ARBA" id="ARBA00022692"/>
    </source>
</evidence>
<keyword evidence="7 10" id="KW-1133">Transmembrane helix</keyword>
<gene>
    <name evidence="11" type="ORF">HMPREF1015_02395</name>
</gene>
<comment type="subcellular location">
    <subcellularLocation>
        <location evidence="1">Cell membrane</location>
        <topology evidence="1">Multi-pass membrane protein</topology>
    </subcellularLocation>
</comment>
<sequence>MENHGSLKSYVTGFILSIILTIIPLLLVTNHAFSKGALVAAIITMAVLQFVIQLVFFMHIRESEKPRYNVFALALGIVFVITIVIGSIWIMTFNSVVQ</sequence>
<keyword evidence="9 10" id="KW-0472">Membrane</keyword>
<evidence type="ECO:0000256" key="4">
    <source>
        <dbReference type="ARBA" id="ARBA00022475"/>
    </source>
</evidence>